<keyword evidence="7" id="KW-0449">Lipoprotein</keyword>
<dbReference type="GO" id="GO:0098552">
    <property type="term" value="C:side of membrane"/>
    <property type="evidence" value="ECO:0007669"/>
    <property type="project" value="UniProtKB-KW"/>
</dbReference>
<feature type="signal peptide" evidence="9">
    <location>
        <begin position="1"/>
        <end position="23"/>
    </location>
</feature>
<reference evidence="11 12" key="1">
    <citation type="journal article" date="2016" name="Fungal Biol.">
        <title>The genome of Xylona heveae provides a window into fungal endophytism.</title>
        <authorList>
            <person name="Gazis R."/>
            <person name="Kuo A."/>
            <person name="Riley R."/>
            <person name="LaButti K."/>
            <person name="Lipzen A."/>
            <person name="Lin J."/>
            <person name="Amirebrahimi M."/>
            <person name="Hesse C.N."/>
            <person name="Spatafora J.W."/>
            <person name="Henrissat B."/>
            <person name="Hainaut M."/>
            <person name="Grigoriev I.V."/>
            <person name="Hibbett D.S."/>
        </authorList>
    </citation>
    <scope>NUCLEOTIDE SEQUENCE [LARGE SCALE GENOMIC DNA]</scope>
    <source>
        <strain evidence="11 12">TC161</strain>
    </source>
</reference>
<keyword evidence="4 9" id="KW-0732">Signal</keyword>
<keyword evidence="5" id="KW-0472">Membrane</keyword>
<keyword evidence="12" id="KW-1185">Reference proteome</keyword>
<evidence type="ECO:0000313" key="12">
    <source>
        <dbReference type="Proteomes" id="UP000076632"/>
    </source>
</evidence>
<feature type="domain" description="Copper acquisition factor BIM1-like" evidence="10">
    <location>
        <begin position="23"/>
        <end position="163"/>
    </location>
</feature>
<keyword evidence="2" id="KW-1003">Cell membrane</keyword>
<comment type="subcellular location">
    <subcellularLocation>
        <location evidence="1">Cell membrane</location>
        <topology evidence="1">Lipid-anchor</topology>
        <topology evidence="1">GPI-anchor</topology>
    </subcellularLocation>
</comment>
<dbReference type="STRING" id="1328760.A0A165FD69"/>
<dbReference type="PANTHER" id="PTHR34992">
    <property type="entry name" value="HYPHAL ANASTAMOSIS-7 PROTEIN"/>
    <property type="match status" value="1"/>
</dbReference>
<proteinExistence type="predicted"/>
<evidence type="ECO:0000256" key="2">
    <source>
        <dbReference type="ARBA" id="ARBA00022475"/>
    </source>
</evidence>
<evidence type="ECO:0000256" key="1">
    <source>
        <dbReference type="ARBA" id="ARBA00004609"/>
    </source>
</evidence>
<gene>
    <name evidence="11" type="ORF">L228DRAFT_270121</name>
</gene>
<evidence type="ECO:0000259" key="10">
    <source>
        <dbReference type="Pfam" id="PF20238"/>
    </source>
</evidence>
<dbReference type="Proteomes" id="UP000076632">
    <property type="component" value="Unassembled WGS sequence"/>
</dbReference>
<sequence>MRSTSLTSLFLLSLSSLSTLAAAHFKLDFPAARGFDEDNLVKFPCGGQNTVSSNRTAWPLSGGSIQLTMGHSQAKVQVLLAVGNDPSDNFNVVLRPTFQEMGLGNFCMGDVNVPAGLNISEGTNATIQVVTNGDPNGGLYNCADITFTSTDKASPSQCLNGTGVTSTPLSGANINANGSSSSSSGSTTSTGTGTSTSATASPTNAAGRIMWEGWGIIAGAAVGAAVLL</sequence>
<protein>
    <recommendedName>
        <fullName evidence="10">Copper acquisition factor BIM1-like domain-containing protein</fullName>
    </recommendedName>
</protein>
<evidence type="ECO:0000256" key="7">
    <source>
        <dbReference type="ARBA" id="ARBA00023288"/>
    </source>
</evidence>
<keyword evidence="6" id="KW-0325">Glycoprotein</keyword>
<organism evidence="11 12">
    <name type="scientific">Xylona heveae (strain CBS 132557 / TC161)</name>
    <dbReference type="NCBI Taxonomy" id="1328760"/>
    <lineage>
        <taxon>Eukaryota</taxon>
        <taxon>Fungi</taxon>
        <taxon>Dikarya</taxon>
        <taxon>Ascomycota</taxon>
        <taxon>Pezizomycotina</taxon>
        <taxon>Xylonomycetes</taxon>
        <taxon>Xylonales</taxon>
        <taxon>Xylonaceae</taxon>
        <taxon>Xylona</taxon>
    </lineage>
</organism>
<dbReference type="GeneID" id="28900507"/>
<dbReference type="OMA" id="CLPHVEI"/>
<name>A0A165FD69_XYLHT</name>
<dbReference type="EMBL" id="KV407462">
    <property type="protein sequence ID" value="KZF20846.1"/>
    <property type="molecule type" value="Genomic_DNA"/>
</dbReference>
<keyword evidence="3" id="KW-0336">GPI-anchor</keyword>
<dbReference type="InterPro" id="IPR046936">
    <property type="entry name" value="BIM1-like"/>
</dbReference>
<evidence type="ECO:0000256" key="5">
    <source>
        <dbReference type="ARBA" id="ARBA00023136"/>
    </source>
</evidence>
<dbReference type="GO" id="GO:0005886">
    <property type="term" value="C:plasma membrane"/>
    <property type="evidence" value="ECO:0007669"/>
    <property type="project" value="UniProtKB-SubCell"/>
</dbReference>
<dbReference type="CDD" id="cd21176">
    <property type="entry name" value="LPMO_auxiliary-like"/>
    <property type="match status" value="1"/>
</dbReference>
<dbReference type="AlphaFoldDB" id="A0A165FD69"/>
<dbReference type="OrthoDB" id="2146436at2759"/>
<evidence type="ECO:0000256" key="4">
    <source>
        <dbReference type="ARBA" id="ARBA00022729"/>
    </source>
</evidence>
<feature type="region of interest" description="Disordered" evidence="8">
    <location>
        <begin position="170"/>
        <end position="201"/>
    </location>
</feature>
<accession>A0A165FD69</accession>
<feature type="chain" id="PRO_5007857699" description="Copper acquisition factor BIM1-like domain-containing protein" evidence="9">
    <location>
        <begin position="24"/>
        <end position="228"/>
    </location>
</feature>
<dbReference type="InterPro" id="IPR046530">
    <property type="entry name" value="BIM1-like_dom"/>
</dbReference>
<evidence type="ECO:0000256" key="6">
    <source>
        <dbReference type="ARBA" id="ARBA00023180"/>
    </source>
</evidence>
<evidence type="ECO:0000256" key="8">
    <source>
        <dbReference type="SAM" id="MobiDB-lite"/>
    </source>
</evidence>
<dbReference type="RefSeq" id="XP_018186401.1">
    <property type="nucleotide sequence ID" value="XM_018335370.1"/>
</dbReference>
<evidence type="ECO:0000313" key="11">
    <source>
        <dbReference type="EMBL" id="KZF20846.1"/>
    </source>
</evidence>
<evidence type="ECO:0000256" key="9">
    <source>
        <dbReference type="SAM" id="SignalP"/>
    </source>
</evidence>
<dbReference type="Pfam" id="PF20238">
    <property type="entry name" value="BIM1-like_dom"/>
    <property type="match status" value="1"/>
</dbReference>
<evidence type="ECO:0000256" key="3">
    <source>
        <dbReference type="ARBA" id="ARBA00022622"/>
    </source>
</evidence>
<dbReference type="InParanoid" id="A0A165FD69"/>
<dbReference type="PANTHER" id="PTHR34992:SF1">
    <property type="entry name" value="COPPER ACQUISITION FACTOR BIM1-LIKE DOMAIN-CONTAINING PROTEIN"/>
    <property type="match status" value="1"/>
</dbReference>